<name>L0GGW0_STUST</name>
<dbReference type="RefSeq" id="WP_015275079.1">
    <property type="nucleotide sequence ID" value="NC_019936.1"/>
</dbReference>
<gene>
    <name evidence="1" type="ORF">Psest_0052</name>
</gene>
<dbReference type="HOGENOM" id="CLU_1110659_0_0_6"/>
<evidence type="ECO:0000313" key="2">
    <source>
        <dbReference type="Proteomes" id="UP000010820"/>
    </source>
</evidence>
<accession>L0GGW0</accession>
<proteinExistence type="predicted"/>
<dbReference type="PATRIC" id="fig|644801.3.peg.52"/>
<dbReference type="Proteomes" id="UP000010820">
    <property type="component" value="Chromosome"/>
</dbReference>
<protein>
    <submittedName>
        <fullName evidence="1">Uncharacterized protein</fullName>
    </submittedName>
</protein>
<evidence type="ECO:0000313" key="1">
    <source>
        <dbReference type="EMBL" id="AGA84665.1"/>
    </source>
</evidence>
<dbReference type="AlphaFoldDB" id="L0GGW0"/>
<sequence length="250" mass="27789">MLAASYLRATRWAVLTLLAALCSACLVVPVGLFNEQPYGPELLQKLHQADRSQVRRLLGEPLLTRASNRYWYFSDSRTLAGVIGGTTGTAFEQYFWLLVHFDERGRVDFAEAAKLDECLSNGQCFDGSSSSDETVRARNYRPGNDECAVYLYLQALPALLNTGAVDYRVDGRTVGRVNKHTYLFLTHRPGPIRIAAYDLAIGTECEAGDRLFIQAVKKRDFSWETGEDLAPVSQPEGEAAIAVRRLALPH</sequence>
<dbReference type="EMBL" id="CP003071">
    <property type="protein sequence ID" value="AGA84665.1"/>
    <property type="molecule type" value="Genomic_DNA"/>
</dbReference>
<organism evidence="1 2">
    <name type="scientific">Stutzerimonas stutzeri RCH2</name>
    <dbReference type="NCBI Taxonomy" id="644801"/>
    <lineage>
        <taxon>Bacteria</taxon>
        <taxon>Pseudomonadati</taxon>
        <taxon>Pseudomonadota</taxon>
        <taxon>Gammaproteobacteria</taxon>
        <taxon>Pseudomonadales</taxon>
        <taxon>Pseudomonadaceae</taxon>
        <taxon>Stutzerimonas</taxon>
    </lineage>
</organism>
<dbReference type="eggNOG" id="ENOG502ZTWB">
    <property type="taxonomic scope" value="Bacteria"/>
</dbReference>
<reference evidence="1 2" key="1">
    <citation type="submission" date="2011-10" db="EMBL/GenBank/DDBJ databases">
        <title>Complete sequence of chromosome of Pseudomonas stutzeri RCH2.</title>
        <authorList>
            <consortium name="US DOE Joint Genome Institute"/>
            <person name="Lucas S."/>
            <person name="Han J."/>
            <person name="Lapidus A."/>
            <person name="Cheng J.-F."/>
            <person name="Goodwin L."/>
            <person name="Pitluck S."/>
            <person name="Peters L."/>
            <person name="Ovchinnikova G."/>
            <person name="Zeytun A."/>
            <person name="Lu M."/>
            <person name="Detter J.C."/>
            <person name="Han C."/>
            <person name="Tapia R."/>
            <person name="Land M."/>
            <person name="Hauser L."/>
            <person name="Kyrpides N."/>
            <person name="Ivanova N."/>
            <person name="Pagani I."/>
            <person name="Chakraborty R."/>
            <person name="Arkin A."/>
            <person name="Dehal P."/>
            <person name="Wall J."/>
            <person name="Hazen T."/>
            <person name="Woyke T."/>
        </authorList>
    </citation>
    <scope>NUCLEOTIDE SEQUENCE [LARGE SCALE GENOMIC DNA]</scope>
    <source>
        <strain evidence="1 2">RCH2</strain>
    </source>
</reference>
<dbReference type="KEGG" id="psh:Psest_0052"/>